<proteinExistence type="predicted"/>
<reference evidence="2 3" key="1">
    <citation type="journal article" date="2012" name="Genome Biol.">
        <title>Genome and low-iron response of an oceanic diatom adapted to chronic iron limitation.</title>
        <authorList>
            <person name="Lommer M."/>
            <person name="Specht M."/>
            <person name="Roy A.S."/>
            <person name="Kraemer L."/>
            <person name="Andreson R."/>
            <person name="Gutowska M.A."/>
            <person name="Wolf J."/>
            <person name="Bergner S.V."/>
            <person name="Schilhabel M.B."/>
            <person name="Klostermeier U.C."/>
            <person name="Beiko R.G."/>
            <person name="Rosenstiel P."/>
            <person name="Hippler M."/>
            <person name="Laroche J."/>
        </authorList>
    </citation>
    <scope>NUCLEOTIDE SEQUENCE [LARGE SCALE GENOMIC DNA]</scope>
    <source>
        <strain evidence="2 3">CCMP1005</strain>
    </source>
</reference>
<sequence>MLRALINVMISAWRPDYCYNAHYKYNLLGSLCWTCRRHQQALPVPTKNQVTTTTLSSWWAGRQLTASSCAFEVPPRNINLYLKSQPPPDPGRGALDRTKQNQRRAHPSFRGLRPITTTSHHPPWTATVNPTPTEPPFAEGITKLKLSILPSGYQYHQHHPKDPNSPPSTMSAQASEWSDLPNSSELFGGDFFGDELMDMYGGDPDPDMEARQHPGILVAMNAAAMDGGLSLGPSAEFVPM</sequence>
<organism evidence="2 3">
    <name type="scientific">Thalassiosira oceanica</name>
    <name type="common">Marine diatom</name>
    <dbReference type="NCBI Taxonomy" id="159749"/>
    <lineage>
        <taxon>Eukaryota</taxon>
        <taxon>Sar</taxon>
        <taxon>Stramenopiles</taxon>
        <taxon>Ochrophyta</taxon>
        <taxon>Bacillariophyta</taxon>
        <taxon>Coscinodiscophyceae</taxon>
        <taxon>Thalassiosirophycidae</taxon>
        <taxon>Thalassiosirales</taxon>
        <taxon>Thalassiosiraceae</taxon>
        <taxon>Thalassiosira</taxon>
    </lineage>
</organism>
<feature type="compositionally biased region" description="Polar residues" evidence="1">
    <location>
        <begin position="115"/>
        <end position="131"/>
    </location>
</feature>
<comment type="caution">
    <text evidence="2">The sequence shown here is derived from an EMBL/GenBank/DDBJ whole genome shotgun (WGS) entry which is preliminary data.</text>
</comment>
<protein>
    <submittedName>
        <fullName evidence="2">Uncharacterized protein</fullName>
    </submittedName>
</protein>
<dbReference type="AlphaFoldDB" id="K0TI68"/>
<feature type="non-terminal residue" evidence="2">
    <location>
        <position position="240"/>
    </location>
</feature>
<feature type="compositionally biased region" description="Polar residues" evidence="1">
    <location>
        <begin position="167"/>
        <end position="183"/>
    </location>
</feature>
<evidence type="ECO:0000313" key="3">
    <source>
        <dbReference type="Proteomes" id="UP000266841"/>
    </source>
</evidence>
<evidence type="ECO:0000313" key="2">
    <source>
        <dbReference type="EMBL" id="EJK70202.1"/>
    </source>
</evidence>
<evidence type="ECO:0000256" key="1">
    <source>
        <dbReference type="SAM" id="MobiDB-lite"/>
    </source>
</evidence>
<name>K0TI68_THAOC</name>
<gene>
    <name evidence="2" type="ORF">THAOC_08458</name>
</gene>
<dbReference type="EMBL" id="AGNL01008890">
    <property type="protein sequence ID" value="EJK70202.1"/>
    <property type="molecule type" value="Genomic_DNA"/>
</dbReference>
<accession>K0TI68</accession>
<dbReference type="Proteomes" id="UP000266841">
    <property type="component" value="Unassembled WGS sequence"/>
</dbReference>
<keyword evidence="3" id="KW-1185">Reference proteome</keyword>
<feature type="region of interest" description="Disordered" evidence="1">
    <location>
        <begin position="81"/>
        <end position="138"/>
    </location>
</feature>
<feature type="region of interest" description="Disordered" evidence="1">
    <location>
        <begin position="154"/>
        <end position="183"/>
    </location>
</feature>